<sequence length="173" mass="18683">MSARGQEHSSRAQVDSAAARTPSLRSDRASIHRRACKGPPGLNDLRVDHYSTLLRTKSIRRLGAAPSPAPQPPCSPPSALIPRLFQWATSVDRAATAEGTGVARPQSTQRAARAAVIRLRPRRRRRIYARRTSFPDQVSASLVFKQRRAPSCTGVSHGEVGCRGPASPSAEMG</sequence>
<reference evidence="3" key="1">
    <citation type="submission" date="2014-04" db="EMBL/GenBank/DDBJ databases">
        <title>Evolutionary Origins and Diversification of the Mycorrhizal Mutualists.</title>
        <authorList>
            <consortium name="DOE Joint Genome Institute"/>
            <consortium name="Mycorrhizal Genomics Consortium"/>
            <person name="Kohler A."/>
            <person name="Kuo A."/>
            <person name="Nagy L.G."/>
            <person name="Floudas D."/>
            <person name="Copeland A."/>
            <person name="Barry K.W."/>
            <person name="Cichocki N."/>
            <person name="Veneault-Fourrey C."/>
            <person name="LaButti K."/>
            <person name="Lindquist E.A."/>
            <person name="Lipzen A."/>
            <person name="Lundell T."/>
            <person name="Morin E."/>
            <person name="Murat C."/>
            <person name="Riley R."/>
            <person name="Ohm R."/>
            <person name="Sun H."/>
            <person name="Tunlid A."/>
            <person name="Henrissat B."/>
            <person name="Grigoriev I.V."/>
            <person name="Hibbett D.S."/>
            <person name="Martin F."/>
        </authorList>
    </citation>
    <scope>NUCLEOTIDE SEQUENCE [LARGE SCALE GENOMIC DNA]</scope>
    <source>
        <strain evidence="3">FD-334 SS-4</strain>
    </source>
</reference>
<proteinExistence type="predicted"/>
<evidence type="ECO:0000313" key="3">
    <source>
        <dbReference type="Proteomes" id="UP000054270"/>
    </source>
</evidence>
<protein>
    <submittedName>
        <fullName evidence="2">Uncharacterized protein</fullName>
    </submittedName>
</protein>
<dbReference type="AlphaFoldDB" id="A0A0D2M1W0"/>
<name>A0A0D2M1W0_HYPSF</name>
<gene>
    <name evidence="2" type="ORF">HYPSUDRAFT_206481</name>
</gene>
<dbReference type="Proteomes" id="UP000054270">
    <property type="component" value="Unassembled WGS sequence"/>
</dbReference>
<feature type="region of interest" description="Disordered" evidence="1">
    <location>
        <begin position="1"/>
        <end position="43"/>
    </location>
</feature>
<organism evidence="2 3">
    <name type="scientific">Hypholoma sublateritium (strain FD-334 SS-4)</name>
    <dbReference type="NCBI Taxonomy" id="945553"/>
    <lineage>
        <taxon>Eukaryota</taxon>
        <taxon>Fungi</taxon>
        <taxon>Dikarya</taxon>
        <taxon>Basidiomycota</taxon>
        <taxon>Agaricomycotina</taxon>
        <taxon>Agaricomycetes</taxon>
        <taxon>Agaricomycetidae</taxon>
        <taxon>Agaricales</taxon>
        <taxon>Agaricineae</taxon>
        <taxon>Strophariaceae</taxon>
        <taxon>Hypholoma</taxon>
    </lineage>
</organism>
<evidence type="ECO:0000256" key="1">
    <source>
        <dbReference type="SAM" id="MobiDB-lite"/>
    </source>
</evidence>
<dbReference type="EMBL" id="KN817609">
    <property type="protein sequence ID" value="KJA17123.1"/>
    <property type="molecule type" value="Genomic_DNA"/>
</dbReference>
<evidence type="ECO:0000313" key="2">
    <source>
        <dbReference type="EMBL" id="KJA17123.1"/>
    </source>
</evidence>
<feature type="region of interest" description="Disordered" evidence="1">
    <location>
        <begin position="154"/>
        <end position="173"/>
    </location>
</feature>
<accession>A0A0D2M1W0</accession>
<feature type="compositionally biased region" description="Basic and acidic residues" evidence="1">
    <location>
        <begin position="1"/>
        <end position="10"/>
    </location>
</feature>
<keyword evidence="3" id="KW-1185">Reference proteome</keyword>